<dbReference type="EMBL" id="JAEUAW010000007">
    <property type="protein sequence ID" value="MBW9094253.1"/>
    <property type="molecule type" value="Genomic_DNA"/>
</dbReference>
<gene>
    <name evidence="2" type="ORF">JNB62_11210</name>
</gene>
<evidence type="ECO:0000313" key="3">
    <source>
        <dbReference type="Proteomes" id="UP001196843"/>
    </source>
</evidence>
<feature type="region of interest" description="Disordered" evidence="1">
    <location>
        <begin position="135"/>
        <end position="154"/>
    </location>
</feature>
<keyword evidence="3" id="KW-1185">Reference proteome</keyword>
<proteinExistence type="predicted"/>
<reference evidence="2 3" key="1">
    <citation type="journal article" date="2021" name="MBio">
        <title>Poor Competitiveness of Bradyrhizobium in Pigeon Pea Root Colonization in Indian Soils.</title>
        <authorList>
            <person name="Chalasani D."/>
            <person name="Basu A."/>
            <person name="Pullabhotla S.V.S.R.N."/>
            <person name="Jorrin B."/>
            <person name="Neal A.L."/>
            <person name="Poole P.S."/>
            <person name="Podile A.R."/>
            <person name="Tkacz A."/>
        </authorList>
    </citation>
    <scope>NUCLEOTIDE SEQUENCE [LARGE SCALE GENOMIC DNA]</scope>
    <source>
        <strain evidence="2 3">HU14</strain>
    </source>
</reference>
<name>A0ABS7HQT1_9MICO</name>
<protein>
    <submittedName>
        <fullName evidence="2">Uncharacterized protein</fullName>
    </submittedName>
</protein>
<dbReference type="RefSeq" id="WP_220300957.1">
    <property type="nucleotide sequence ID" value="NZ_JAEUAW010000007.1"/>
</dbReference>
<dbReference type="Proteomes" id="UP001196843">
    <property type="component" value="Unassembled WGS sequence"/>
</dbReference>
<evidence type="ECO:0000313" key="2">
    <source>
        <dbReference type="EMBL" id="MBW9094253.1"/>
    </source>
</evidence>
<evidence type="ECO:0000256" key="1">
    <source>
        <dbReference type="SAM" id="MobiDB-lite"/>
    </source>
</evidence>
<accession>A0ABS7HQT1</accession>
<comment type="caution">
    <text evidence="2">The sequence shown here is derived from an EMBL/GenBank/DDBJ whole genome shotgun (WGS) entry which is preliminary data.</text>
</comment>
<organism evidence="2 3">
    <name type="scientific">Microbacterium jejuense</name>
    <dbReference type="NCBI Taxonomy" id="1263637"/>
    <lineage>
        <taxon>Bacteria</taxon>
        <taxon>Bacillati</taxon>
        <taxon>Actinomycetota</taxon>
        <taxon>Actinomycetes</taxon>
        <taxon>Micrococcales</taxon>
        <taxon>Microbacteriaceae</taxon>
        <taxon>Microbacterium</taxon>
    </lineage>
</organism>
<sequence>MKRRQAPHAITDDEQWARYAFVLGNVPASVADRAFAAGFARLPLAHREVIVDELGSQLPAAPANAAEDPEVFALLMRDLRARAAIVGVSAATALAAEFVASPPIASYFARGVGSVSIEHQPLWVQELAGHEVAPIDGGRAHHRPGVNSGEWFGG</sequence>